<dbReference type="PATRIC" id="fig|69279.3.peg.3931"/>
<evidence type="ECO:0000256" key="1">
    <source>
        <dbReference type="ARBA" id="ARBA00009477"/>
    </source>
</evidence>
<feature type="coiled-coil region" evidence="2">
    <location>
        <begin position="84"/>
        <end position="142"/>
    </location>
</feature>
<feature type="signal peptide" evidence="3">
    <location>
        <begin position="1"/>
        <end position="18"/>
    </location>
</feature>
<evidence type="ECO:0000313" key="5">
    <source>
        <dbReference type="EMBL" id="EXL02724.1"/>
    </source>
</evidence>
<keyword evidence="2" id="KW-0175">Coiled coil</keyword>
<name>A0A011SU28_9HYPH</name>
<evidence type="ECO:0000259" key="4">
    <source>
        <dbReference type="Pfam" id="PF25917"/>
    </source>
</evidence>
<dbReference type="GO" id="GO:1990281">
    <property type="term" value="C:efflux pump complex"/>
    <property type="evidence" value="ECO:0007669"/>
    <property type="project" value="TreeGrafter"/>
</dbReference>
<dbReference type="InterPro" id="IPR006143">
    <property type="entry name" value="RND_pump_MFP"/>
</dbReference>
<sequence length="321" mass="33857">MRIAVLVAALAATAPSVAAEPFVLAPQDVPEWKAVYGRVEARDLVPARARIGGTVVELLVSEGDEVDAGARIAIVRDDKIDFQIAAIDAQLRALEAQLGRAQSELERGRSLVERGVITAQRLEQLSTDVDVTQNQIAATQAQRSVIVQQGEEGDVLAPASGRVLTVPLTKGAVIMPGEPVATIGGGGFFLRLAIPERHSAELEEGAPIRIVTAGETRQGRLAKIYPRIENGRVIADVEVEGLDDAFVDARVLVEVPVGMRSALLVPQAALATRAGLDFVRVMAGGAEVERVVVAGETIMQDGKTHIEILTGLEAGDSVIAP</sequence>
<dbReference type="Gene3D" id="1.10.287.470">
    <property type="entry name" value="Helix hairpin bin"/>
    <property type="match status" value="1"/>
</dbReference>
<comment type="caution">
    <text evidence="5">The sequence shown here is derived from an EMBL/GenBank/DDBJ whole genome shotgun (WGS) entry which is preliminary data.</text>
</comment>
<dbReference type="Proteomes" id="UP000019849">
    <property type="component" value="Unassembled WGS sequence"/>
</dbReference>
<evidence type="ECO:0000313" key="6">
    <source>
        <dbReference type="Proteomes" id="UP000019849"/>
    </source>
</evidence>
<evidence type="ECO:0000256" key="3">
    <source>
        <dbReference type="SAM" id="SignalP"/>
    </source>
</evidence>
<evidence type="ECO:0000256" key="2">
    <source>
        <dbReference type="SAM" id="Coils"/>
    </source>
</evidence>
<proteinExistence type="inferred from homology"/>
<reference evidence="5 6" key="1">
    <citation type="submission" date="2014-02" db="EMBL/GenBank/DDBJ databases">
        <title>Aquamicrobium defluvii Genome sequencing.</title>
        <authorList>
            <person name="Wang X."/>
        </authorList>
    </citation>
    <scope>NUCLEOTIDE SEQUENCE [LARGE SCALE GENOMIC DNA]</scope>
    <source>
        <strain evidence="5 6">W13Z1</strain>
    </source>
</reference>
<dbReference type="GO" id="GO:0015562">
    <property type="term" value="F:efflux transmembrane transporter activity"/>
    <property type="evidence" value="ECO:0007669"/>
    <property type="project" value="TreeGrafter"/>
</dbReference>
<dbReference type="RefSeq" id="WP_035030774.1">
    <property type="nucleotide sequence ID" value="NZ_KK073901.1"/>
</dbReference>
<dbReference type="eggNOG" id="COG0845">
    <property type="taxonomic scope" value="Bacteria"/>
</dbReference>
<dbReference type="PANTHER" id="PTHR30469">
    <property type="entry name" value="MULTIDRUG RESISTANCE PROTEIN MDTA"/>
    <property type="match status" value="1"/>
</dbReference>
<protein>
    <submittedName>
        <fullName evidence="5">Membrane protein</fullName>
    </submittedName>
</protein>
<dbReference type="Gene3D" id="2.40.50.100">
    <property type="match status" value="1"/>
</dbReference>
<dbReference type="EMBL" id="JENY01000029">
    <property type="protein sequence ID" value="EXL02724.1"/>
    <property type="molecule type" value="Genomic_DNA"/>
</dbReference>
<dbReference type="HOGENOM" id="CLU_018816_4_0_5"/>
<dbReference type="Gene3D" id="2.40.420.20">
    <property type="match status" value="1"/>
</dbReference>
<dbReference type="SUPFAM" id="SSF111369">
    <property type="entry name" value="HlyD-like secretion proteins"/>
    <property type="match status" value="1"/>
</dbReference>
<dbReference type="STRING" id="69279.BG36_14210"/>
<dbReference type="NCBIfam" id="TIGR01730">
    <property type="entry name" value="RND_mfp"/>
    <property type="match status" value="1"/>
</dbReference>
<organism evidence="5 6">
    <name type="scientific">Aquamicrobium defluvii</name>
    <dbReference type="NCBI Taxonomy" id="69279"/>
    <lineage>
        <taxon>Bacteria</taxon>
        <taxon>Pseudomonadati</taxon>
        <taxon>Pseudomonadota</taxon>
        <taxon>Alphaproteobacteria</taxon>
        <taxon>Hyphomicrobiales</taxon>
        <taxon>Phyllobacteriaceae</taxon>
        <taxon>Aquamicrobium</taxon>
    </lineage>
</organism>
<dbReference type="InterPro" id="IPR058625">
    <property type="entry name" value="MdtA-like_BSH"/>
</dbReference>
<gene>
    <name evidence="5" type="ORF">BG36_14210</name>
</gene>
<keyword evidence="3" id="KW-0732">Signal</keyword>
<feature type="domain" description="Multidrug resistance protein MdtA-like barrel-sandwich hybrid" evidence="4">
    <location>
        <begin position="47"/>
        <end position="180"/>
    </location>
</feature>
<accession>A0A011SU28</accession>
<dbReference type="PANTHER" id="PTHR30469:SF15">
    <property type="entry name" value="HLYD FAMILY OF SECRETION PROTEINS"/>
    <property type="match status" value="1"/>
</dbReference>
<feature type="chain" id="PRO_5001462424" evidence="3">
    <location>
        <begin position="19"/>
        <end position="321"/>
    </location>
</feature>
<dbReference type="Pfam" id="PF25917">
    <property type="entry name" value="BSH_RND"/>
    <property type="match status" value="1"/>
</dbReference>
<dbReference type="AlphaFoldDB" id="A0A011SU28"/>
<comment type="similarity">
    <text evidence="1">Belongs to the membrane fusion protein (MFP) (TC 8.A.1) family.</text>
</comment>